<keyword evidence="5" id="KW-1133">Transmembrane helix</keyword>
<gene>
    <name evidence="7" type="ORF">SAMN05444336_101363</name>
</gene>
<evidence type="ECO:0000259" key="6">
    <source>
        <dbReference type="PROSITE" id="PS51007"/>
    </source>
</evidence>
<evidence type="ECO:0000256" key="1">
    <source>
        <dbReference type="ARBA" id="ARBA00022617"/>
    </source>
</evidence>
<feature type="transmembrane region" description="Helical" evidence="5">
    <location>
        <begin position="85"/>
        <end position="103"/>
    </location>
</feature>
<feature type="domain" description="Cytochrome c" evidence="6">
    <location>
        <begin position="308"/>
        <end position="392"/>
    </location>
</feature>
<keyword evidence="8" id="KW-1185">Reference proteome</keyword>
<evidence type="ECO:0000313" key="7">
    <source>
        <dbReference type="EMBL" id="SDW18882.1"/>
    </source>
</evidence>
<keyword evidence="1 4" id="KW-0349">Heme</keyword>
<evidence type="ECO:0000256" key="4">
    <source>
        <dbReference type="PROSITE-ProRule" id="PRU00433"/>
    </source>
</evidence>
<feature type="transmembrane region" description="Helical" evidence="5">
    <location>
        <begin position="115"/>
        <end position="135"/>
    </location>
</feature>
<dbReference type="RefSeq" id="WP_092679419.1">
    <property type="nucleotide sequence ID" value="NZ_FNMZ01000001.1"/>
</dbReference>
<keyword evidence="2 4" id="KW-0479">Metal-binding</keyword>
<reference evidence="7 8" key="1">
    <citation type="submission" date="2016-10" db="EMBL/GenBank/DDBJ databases">
        <authorList>
            <person name="de Groot N.N."/>
        </authorList>
    </citation>
    <scope>NUCLEOTIDE SEQUENCE [LARGE SCALE GENOMIC DNA]</scope>
    <source>
        <strain evidence="7 8">DSM 17890</strain>
    </source>
</reference>
<proteinExistence type="predicted"/>
<organism evidence="7 8">
    <name type="scientific">Albimonas donghaensis</name>
    <dbReference type="NCBI Taxonomy" id="356660"/>
    <lineage>
        <taxon>Bacteria</taxon>
        <taxon>Pseudomonadati</taxon>
        <taxon>Pseudomonadota</taxon>
        <taxon>Alphaproteobacteria</taxon>
        <taxon>Rhodobacterales</taxon>
        <taxon>Paracoccaceae</taxon>
        <taxon>Albimonas</taxon>
    </lineage>
</organism>
<dbReference type="Proteomes" id="UP000199118">
    <property type="component" value="Unassembled WGS sequence"/>
</dbReference>
<feature type="transmembrane region" description="Helical" evidence="5">
    <location>
        <begin position="281"/>
        <end position="301"/>
    </location>
</feature>
<keyword evidence="3 4" id="KW-0408">Iron</keyword>
<sequence>MEAIFHDWISFAVRAAHIVAAIGWIGSSFYFMWLDYSLRHDPDLPGGVKGESWSVHGGGFYQVRKFAVAPEKMPQVLHWFKWESYSTWLTGFAMMAVTYYWGATSFLIDREVADLPVFAAIAISIASLGVGWLLYDQLCKSPLKSRPAVLFAILYAAILLLCWLYGQIFSARAAWLHTGAVIATMMSGNVFLVIIPNQQKVVEALKAGEAPDARYGEIAKLRSTHNNYLTLPVVAMMISNHYPIAFGHPHNWILVGYILAIGGIIRHFFNMHDQGKHGRAVMWQWPTATLLFICMMWTSAWRPDQGSADLDAGRAMTIVATHCTVCHAASPLHENFEEAPGGVMFDTVEQMRTHAPKMLAQAVLSNIMPLGNETGMTAEDRAVLGAWLRAGAPEE</sequence>
<dbReference type="InterPro" id="IPR036909">
    <property type="entry name" value="Cyt_c-like_dom_sf"/>
</dbReference>
<evidence type="ECO:0000256" key="5">
    <source>
        <dbReference type="SAM" id="Phobius"/>
    </source>
</evidence>
<dbReference type="OrthoDB" id="9787495at2"/>
<dbReference type="SUPFAM" id="SSF46626">
    <property type="entry name" value="Cytochrome c"/>
    <property type="match status" value="1"/>
</dbReference>
<keyword evidence="5" id="KW-0812">Transmembrane</keyword>
<evidence type="ECO:0000256" key="2">
    <source>
        <dbReference type="ARBA" id="ARBA00022723"/>
    </source>
</evidence>
<name>A0A1H2RHF2_9RHOB</name>
<dbReference type="InterPro" id="IPR009056">
    <property type="entry name" value="Cyt_c-like_dom"/>
</dbReference>
<dbReference type="EMBL" id="FNMZ01000001">
    <property type="protein sequence ID" value="SDW18882.1"/>
    <property type="molecule type" value="Genomic_DNA"/>
</dbReference>
<feature type="transmembrane region" description="Helical" evidence="5">
    <location>
        <begin position="174"/>
        <end position="195"/>
    </location>
</feature>
<feature type="transmembrane region" description="Helical" evidence="5">
    <location>
        <begin position="252"/>
        <end position="269"/>
    </location>
</feature>
<dbReference type="GO" id="GO:0046872">
    <property type="term" value="F:metal ion binding"/>
    <property type="evidence" value="ECO:0007669"/>
    <property type="project" value="UniProtKB-KW"/>
</dbReference>
<dbReference type="GO" id="GO:0020037">
    <property type="term" value="F:heme binding"/>
    <property type="evidence" value="ECO:0007669"/>
    <property type="project" value="InterPro"/>
</dbReference>
<dbReference type="AlphaFoldDB" id="A0A1H2RHF2"/>
<protein>
    <submittedName>
        <fullName evidence="7">Uncharacterized membrane protein</fullName>
    </submittedName>
</protein>
<dbReference type="Pfam" id="PF06181">
    <property type="entry name" value="Urate_ox_N"/>
    <property type="match status" value="1"/>
</dbReference>
<dbReference type="GO" id="GO:0009055">
    <property type="term" value="F:electron transfer activity"/>
    <property type="evidence" value="ECO:0007669"/>
    <property type="project" value="InterPro"/>
</dbReference>
<feature type="transmembrane region" description="Helical" evidence="5">
    <location>
        <begin position="12"/>
        <end position="33"/>
    </location>
</feature>
<dbReference type="InterPro" id="IPR010389">
    <property type="entry name" value="Urate_ox_N"/>
</dbReference>
<evidence type="ECO:0000313" key="8">
    <source>
        <dbReference type="Proteomes" id="UP000199118"/>
    </source>
</evidence>
<evidence type="ECO:0000256" key="3">
    <source>
        <dbReference type="ARBA" id="ARBA00023004"/>
    </source>
</evidence>
<dbReference type="STRING" id="356660.SAMN05444336_101363"/>
<dbReference type="PROSITE" id="PS51007">
    <property type="entry name" value="CYTC"/>
    <property type="match status" value="1"/>
</dbReference>
<keyword evidence="5" id="KW-0472">Membrane</keyword>
<accession>A0A1H2RHF2</accession>
<feature type="transmembrane region" description="Helical" evidence="5">
    <location>
        <begin position="147"/>
        <end position="168"/>
    </location>
</feature>